<protein>
    <submittedName>
        <fullName evidence="9">LssY C-terminal domain-containing protein</fullName>
    </submittedName>
</protein>
<feature type="transmembrane region" description="Helical" evidence="7">
    <location>
        <begin position="332"/>
        <end position="354"/>
    </location>
</feature>
<feature type="transmembrane region" description="Helical" evidence="7">
    <location>
        <begin position="296"/>
        <end position="325"/>
    </location>
</feature>
<dbReference type="SUPFAM" id="SSF48317">
    <property type="entry name" value="Acid phosphatase/Vanadium-dependent haloperoxidase"/>
    <property type="match status" value="1"/>
</dbReference>
<dbReference type="InterPro" id="IPR000326">
    <property type="entry name" value="PAP2/HPO"/>
</dbReference>
<feature type="transmembrane region" description="Helical" evidence="7">
    <location>
        <begin position="468"/>
        <end position="488"/>
    </location>
</feature>
<evidence type="ECO:0000256" key="5">
    <source>
        <dbReference type="ARBA" id="ARBA00022989"/>
    </source>
</evidence>
<evidence type="ECO:0000313" key="10">
    <source>
        <dbReference type="Proteomes" id="UP001595443"/>
    </source>
</evidence>
<feature type="transmembrane region" description="Helical" evidence="7">
    <location>
        <begin position="253"/>
        <end position="276"/>
    </location>
</feature>
<accession>A0ABV7AF40</accession>
<feature type="transmembrane region" description="Helical" evidence="7">
    <location>
        <begin position="374"/>
        <end position="391"/>
    </location>
</feature>
<feature type="transmembrane region" description="Helical" evidence="7">
    <location>
        <begin position="20"/>
        <end position="45"/>
    </location>
</feature>
<feature type="domain" description="Phosphatidic acid phosphatase type 2/haloperoxidase" evidence="8">
    <location>
        <begin position="329"/>
        <end position="442"/>
    </location>
</feature>
<keyword evidence="10" id="KW-1185">Reference proteome</keyword>
<dbReference type="EMBL" id="JBHRSK010000004">
    <property type="protein sequence ID" value="MFC2967979.1"/>
    <property type="molecule type" value="Genomic_DNA"/>
</dbReference>
<feature type="transmembrane region" description="Helical" evidence="7">
    <location>
        <begin position="177"/>
        <end position="197"/>
    </location>
</feature>
<comment type="similarity">
    <text evidence="2">Belongs to the DedA family.</text>
</comment>
<evidence type="ECO:0000256" key="6">
    <source>
        <dbReference type="ARBA" id="ARBA00023136"/>
    </source>
</evidence>
<dbReference type="RefSeq" id="WP_377832626.1">
    <property type="nucleotide sequence ID" value="NZ_JBHRSK010000004.1"/>
</dbReference>
<dbReference type="Pfam" id="PF14067">
    <property type="entry name" value="LssY_C"/>
    <property type="match status" value="1"/>
</dbReference>
<dbReference type="InterPro" id="IPR036938">
    <property type="entry name" value="PAP2/HPO_sf"/>
</dbReference>
<reference evidence="10" key="1">
    <citation type="journal article" date="2019" name="Int. J. Syst. Evol. Microbiol.">
        <title>The Global Catalogue of Microorganisms (GCM) 10K type strain sequencing project: providing services to taxonomists for standard genome sequencing and annotation.</title>
        <authorList>
            <consortium name="The Broad Institute Genomics Platform"/>
            <consortium name="The Broad Institute Genome Sequencing Center for Infectious Disease"/>
            <person name="Wu L."/>
            <person name="Ma J."/>
        </authorList>
    </citation>
    <scope>NUCLEOTIDE SEQUENCE [LARGE SCALE GENOMIC DNA]</scope>
    <source>
        <strain evidence="10">KCTC 62192</strain>
    </source>
</reference>
<evidence type="ECO:0000313" key="9">
    <source>
        <dbReference type="EMBL" id="MFC2967979.1"/>
    </source>
</evidence>
<dbReference type="CDD" id="cd03392">
    <property type="entry name" value="PAP2_like_2"/>
    <property type="match status" value="1"/>
</dbReference>
<dbReference type="PANTHER" id="PTHR30353">
    <property type="entry name" value="INNER MEMBRANE PROTEIN DEDA-RELATED"/>
    <property type="match status" value="1"/>
</dbReference>
<dbReference type="PANTHER" id="PTHR30353:SF15">
    <property type="entry name" value="INNER MEMBRANE PROTEIN YABI"/>
    <property type="match status" value="1"/>
</dbReference>
<gene>
    <name evidence="9" type="ORF">ACFOES_07730</name>
</gene>
<dbReference type="InterPro" id="IPR025902">
    <property type="entry name" value="LssY-like-C_dom"/>
</dbReference>
<dbReference type="Pfam" id="PF09335">
    <property type="entry name" value="VTT_dom"/>
    <property type="match status" value="1"/>
</dbReference>
<evidence type="ECO:0000256" key="1">
    <source>
        <dbReference type="ARBA" id="ARBA00004651"/>
    </source>
</evidence>
<comment type="subcellular location">
    <subcellularLocation>
        <location evidence="1">Cell membrane</location>
        <topology evidence="1">Multi-pass membrane protein</topology>
    </subcellularLocation>
</comment>
<proteinExistence type="inferred from homology"/>
<keyword evidence="3" id="KW-1003">Cell membrane</keyword>
<dbReference type="SMART" id="SM00014">
    <property type="entry name" value="acidPPc"/>
    <property type="match status" value="1"/>
</dbReference>
<dbReference type="InterPro" id="IPR032816">
    <property type="entry name" value="VTT_dom"/>
</dbReference>
<evidence type="ECO:0000256" key="7">
    <source>
        <dbReference type="SAM" id="Phobius"/>
    </source>
</evidence>
<feature type="transmembrane region" description="Helical" evidence="7">
    <location>
        <begin position="57"/>
        <end position="80"/>
    </location>
</feature>
<keyword evidence="6 7" id="KW-0472">Membrane</keyword>
<comment type="caution">
    <text evidence="9">The sequence shown here is derived from an EMBL/GenBank/DDBJ whole genome shotgun (WGS) entry which is preliminary data.</text>
</comment>
<feature type="transmembrane region" description="Helical" evidence="7">
    <location>
        <begin position="431"/>
        <end position="448"/>
    </location>
</feature>
<dbReference type="Gene3D" id="1.20.144.10">
    <property type="entry name" value="Phosphatidic acid phosphatase type 2/haloperoxidase"/>
    <property type="match status" value="1"/>
</dbReference>
<keyword evidence="4 7" id="KW-0812">Transmembrane</keyword>
<evidence type="ECO:0000256" key="4">
    <source>
        <dbReference type="ARBA" id="ARBA00022692"/>
    </source>
</evidence>
<dbReference type="Proteomes" id="UP001595443">
    <property type="component" value="Unassembled WGS sequence"/>
</dbReference>
<dbReference type="Pfam" id="PF01569">
    <property type="entry name" value="PAP2"/>
    <property type="match status" value="1"/>
</dbReference>
<organism evidence="9 10">
    <name type="scientific">Acidimangrovimonas pyrenivorans</name>
    <dbReference type="NCBI Taxonomy" id="2030798"/>
    <lineage>
        <taxon>Bacteria</taxon>
        <taxon>Pseudomonadati</taxon>
        <taxon>Pseudomonadota</taxon>
        <taxon>Alphaproteobacteria</taxon>
        <taxon>Rhodobacterales</taxon>
        <taxon>Paracoccaceae</taxon>
        <taxon>Acidimangrovimonas</taxon>
    </lineage>
</organism>
<name>A0ABV7AF40_9RHOB</name>
<dbReference type="InterPro" id="IPR032818">
    <property type="entry name" value="DedA-like"/>
</dbReference>
<evidence type="ECO:0000259" key="8">
    <source>
        <dbReference type="SMART" id="SM00014"/>
    </source>
</evidence>
<keyword evidence="5 7" id="KW-1133">Transmembrane helix</keyword>
<evidence type="ECO:0000256" key="3">
    <source>
        <dbReference type="ARBA" id="ARBA00022475"/>
    </source>
</evidence>
<evidence type="ECO:0000256" key="2">
    <source>
        <dbReference type="ARBA" id="ARBA00010792"/>
    </source>
</evidence>
<feature type="transmembrane region" description="Helical" evidence="7">
    <location>
        <begin position="398"/>
        <end position="419"/>
    </location>
</feature>
<sequence>MPHSLDQLLPSLQSLGLWSYWIIGLASMLEAFFATGIIAPGTLVVDAAGVLAQRGYVDFFDLVWFVAIGSILGGELGFWVGRWGSTRLFARFDPESSRTFRRARDLFQRRGGLALVMGRFLGPVAGFVPLAAALAGMEPRRFRVWNAVGSVPYALAHLSLGYFFGDVLTRIGPMATRLMLFAAGAALLLGVLAYIVIRIERHLPTLLSVGSAYLDALGRLETVRAWRKRHPGLGSFVAGRLDRTRVFGLPATLIGLAFLYVFLIYVGTVFDFLMVPSVVQMDQNVAALMHLFRDPLLIHLAAYVTAFGIWQAVSIVLVAAVGALVLTRRGPLAAGLVASIVGNVVTVALLKLAFHRPRPSLSYFVETSGSFPSGHAAISVACYGMLAYIAWRVRLIGPITAALLGLVVAFLIGLSRIYLIEHYLSDVLNGYLVGAMWLLIGVSVAEWLHVRSEPPGAATPIGTRPRRLGAAGIWALALAGCVAVSATYHKALTPPLPAEKTATVTDMASFFQATGASSVTQSIDGTSLAPVNLILLAPDRAVLTKALATAELAPAGPASLSNILHAAFSELTGASDPLAPAMPAFWNGTPNVMIYVAPGMPGAAGMRHLLRIWPTRWQGPDGRKIFVATASFDDAQPWDVVERLDPNIDADRDALVTALVKAGVTVRVEAIHLPVKATTPKGRWQSDGKAAVVTLR</sequence>
<feature type="transmembrane region" description="Helical" evidence="7">
    <location>
        <begin position="116"/>
        <end position="137"/>
    </location>
</feature>
<feature type="transmembrane region" description="Helical" evidence="7">
    <location>
        <begin position="144"/>
        <end position="165"/>
    </location>
</feature>